<sequence>MVSRADQMSSTSSRFESCSVKILAHRSRALSHPSGDSRLTSIISPSGGRAPGDSGTADALTTIRQRAHHNRCRCAQAKKHPSTREGASLRKYARRMAFEQPADASGSTARAPAEKGMRVVELEKAPEWGYTIQELCKVEVLRSSLDGARNDRVRLEGEVLSLNEVAAFLENDLKGEGPKAVATYKASRGFELGLEKMGKVSYEFEYRVAVEQLRGKHLKIVIEKDPFAECLDDANMKMDLNQPFDDSTLSEK</sequence>
<name>A0A426Y4B5_ENSVE</name>
<dbReference type="EMBL" id="AMZH03015090">
    <property type="protein sequence ID" value="RRT46593.1"/>
    <property type="molecule type" value="Genomic_DNA"/>
</dbReference>
<dbReference type="AlphaFoldDB" id="A0A426Y4B5"/>
<reference evidence="2 3" key="1">
    <citation type="journal article" date="2014" name="Agronomy (Basel)">
        <title>A Draft Genome Sequence for Ensete ventricosum, the Drought-Tolerant Tree Against Hunger.</title>
        <authorList>
            <person name="Harrison J."/>
            <person name="Moore K.A."/>
            <person name="Paszkiewicz K."/>
            <person name="Jones T."/>
            <person name="Grant M."/>
            <person name="Ambacheew D."/>
            <person name="Muzemil S."/>
            <person name="Studholme D.J."/>
        </authorList>
    </citation>
    <scope>NUCLEOTIDE SEQUENCE [LARGE SCALE GENOMIC DNA]</scope>
</reference>
<protein>
    <submittedName>
        <fullName evidence="2">Uncharacterized protein</fullName>
    </submittedName>
</protein>
<organism evidence="2 3">
    <name type="scientific">Ensete ventricosum</name>
    <name type="common">Abyssinian banana</name>
    <name type="synonym">Musa ensete</name>
    <dbReference type="NCBI Taxonomy" id="4639"/>
    <lineage>
        <taxon>Eukaryota</taxon>
        <taxon>Viridiplantae</taxon>
        <taxon>Streptophyta</taxon>
        <taxon>Embryophyta</taxon>
        <taxon>Tracheophyta</taxon>
        <taxon>Spermatophyta</taxon>
        <taxon>Magnoliopsida</taxon>
        <taxon>Liliopsida</taxon>
        <taxon>Zingiberales</taxon>
        <taxon>Musaceae</taxon>
        <taxon>Ensete</taxon>
    </lineage>
</organism>
<comment type="caution">
    <text evidence="2">The sequence shown here is derived from an EMBL/GenBank/DDBJ whole genome shotgun (WGS) entry which is preliminary data.</text>
</comment>
<evidence type="ECO:0000313" key="3">
    <source>
        <dbReference type="Proteomes" id="UP000287651"/>
    </source>
</evidence>
<gene>
    <name evidence="2" type="ORF">B296_00005587</name>
</gene>
<evidence type="ECO:0000313" key="2">
    <source>
        <dbReference type="EMBL" id="RRT46593.1"/>
    </source>
</evidence>
<feature type="region of interest" description="Disordered" evidence="1">
    <location>
        <begin position="29"/>
        <end position="57"/>
    </location>
</feature>
<accession>A0A426Y4B5</accession>
<proteinExistence type="predicted"/>
<evidence type="ECO:0000256" key="1">
    <source>
        <dbReference type="SAM" id="MobiDB-lite"/>
    </source>
</evidence>
<dbReference type="Proteomes" id="UP000287651">
    <property type="component" value="Unassembled WGS sequence"/>
</dbReference>